<accession>A0A6J5RP83</accession>
<evidence type="ECO:0000313" key="1">
    <source>
        <dbReference type="EMBL" id="CAB4197862.1"/>
    </source>
</evidence>
<reference evidence="1" key="1">
    <citation type="submission" date="2020-05" db="EMBL/GenBank/DDBJ databases">
        <authorList>
            <person name="Chiriac C."/>
            <person name="Salcher M."/>
            <person name="Ghai R."/>
            <person name="Kavagutti S V."/>
        </authorList>
    </citation>
    <scope>NUCLEOTIDE SEQUENCE</scope>
</reference>
<dbReference type="EMBL" id="LR797264">
    <property type="protein sequence ID" value="CAB4197862.1"/>
    <property type="molecule type" value="Genomic_DNA"/>
</dbReference>
<sequence>MKKEIADLWIAALKSGEYAQTTETLQRVVAKTENDREILPGFCCLGVLCEVAIKHGLKITKELDRISNSFMWYDSSRDYIPPVVQEWSGMKSQSGEFRYDVGLDEYSTKGELTVINDSGKTFEEIAEIIHENWEKL</sequence>
<name>A0A6J5RP83_9CAUD</name>
<organism evidence="1">
    <name type="scientific">uncultured Caudovirales phage</name>
    <dbReference type="NCBI Taxonomy" id="2100421"/>
    <lineage>
        <taxon>Viruses</taxon>
        <taxon>Duplodnaviria</taxon>
        <taxon>Heunggongvirae</taxon>
        <taxon>Uroviricota</taxon>
        <taxon>Caudoviricetes</taxon>
        <taxon>Peduoviridae</taxon>
        <taxon>Maltschvirus</taxon>
        <taxon>Maltschvirus maltsch</taxon>
    </lineage>
</organism>
<gene>
    <name evidence="1" type="ORF">UFOVP1323_51</name>
</gene>
<protein>
    <submittedName>
        <fullName evidence="1">Uncharacterized protein</fullName>
    </submittedName>
</protein>
<proteinExistence type="predicted"/>